<dbReference type="EMBL" id="SSOB01000041">
    <property type="protein sequence ID" value="THF74411.1"/>
    <property type="molecule type" value="Genomic_DNA"/>
</dbReference>
<evidence type="ECO:0000313" key="1">
    <source>
        <dbReference type="EMBL" id="THF74411.1"/>
    </source>
</evidence>
<dbReference type="AlphaFoldDB" id="A0A4S4BIG6"/>
<gene>
    <name evidence="1" type="ORF">E6C55_25555</name>
</gene>
<dbReference type="OrthoDB" id="4309433at2"/>
<comment type="caution">
    <text evidence="1">The sequence shown here is derived from an EMBL/GenBank/DDBJ whole genome shotgun (WGS) entry which is preliminary data.</text>
</comment>
<organism evidence="1 2">
    <name type="scientific">Cohnella fermenti</name>
    <dbReference type="NCBI Taxonomy" id="2565925"/>
    <lineage>
        <taxon>Bacteria</taxon>
        <taxon>Bacillati</taxon>
        <taxon>Bacillota</taxon>
        <taxon>Bacilli</taxon>
        <taxon>Bacillales</taxon>
        <taxon>Paenibacillaceae</taxon>
        <taxon>Cohnella</taxon>
    </lineage>
</organism>
<dbReference type="RefSeq" id="WP_136372666.1">
    <property type="nucleotide sequence ID" value="NZ_SSOB01000041.1"/>
</dbReference>
<proteinExistence type="predicted"/>
<protein>
    <submittedName>
        <fullName evidence="1">Uncharacterized protein</fullName>
    </submittedName>
</protein>
<evidence type="ECO:0000313" key="2">
    <source>
        <dbReference type="Proteomes" id="UP000310636"/>
    </source>
</evidence>
<accession>A0A4S4BIG6</accession>
<name>A0A4S4BIG6_9BACL</name>
<sequence length="246" mass="27391">MSGNDYILIFDEVADMRVRGRFSWFTHRDEDFPGIYQLKPGAAASSVDPGGPVDTAPVPPGGYARPGIRNGYPKGSKGRYDDGFAHFLTVVTHRETWQPQLTEVQTTGYGAIVSLCGRTDYLFRDASRIRHDDGVIRFDGYAGIVRSYSADQVEAAAFAFTLNNGDLRGQSSSAVRLAVELEVPDALADVHYRMYVDGQPLDGGRSEEDGRCVICFELPPGRHSWQWTDHVRYWLFSCLRPAPFCV</sequence>
<dbReference type="Proteomes" id="UP000310636">
    <property type="component" value="Unassembled WGS sequence"/>
</dbReference>
<reference evidence="1 2" key="1">
    <citation type="submission" date="2019-04" db="EMBL/GenBank/DDBJ databases">
        <title>Cohnella sp. nov. isolated from preserved vegetables.</title>
        <authorList>
            <person name="Lin S.-Y."/>
            <person name="Hung M.-H."/>
            <person name="Young C.-C."/>
        </authorList>
    </citation>
    <scope>NUCLEOTIDE SEQUENCE [LARGE SCALE GENOMIC DNA]</scope>
    <source>
        <strain evidence="1 2">CC-MHH1044</strain>
    </source>
</reference>
<keyword evidence="2" id="KW-1185">Reference proteome</keyword>